<dbReference type="OrthoDB" id="3259136at2759"/>
<evidence type="ECO:0000256" key="1">
    <source>
        <dbReference type="SAM" id="MobiDB-lite"/>
    </source>
</evidence>
<proteinExistence type="predicted"/>
<comment type="caution">
    <text evidence="2">The sequence shown here is derived from an EMBL/GenBank/DDBJ whole genome shotgun (WGS) entry which is preliminary data.</text>
</comment>
<protein>
    <recommendedName>
        <fullName evidence="4">F-box domain-containing protein</fullName>
    </recommendedName>
</protein>
<dbReference type="AlphaFoldDB" id="A0A4S4KYC8"/>
<sequence>MRSRSLTTTHARSASLSGTLALTLPWHPSKSFLETLPTEILLDIVQVAAVSPRRSLESNSRRLSSSDSDSGDEQKEFGVPPGLDRRTLCALALTSRIISAFAHAVLYRTASIYELKAIELFSRTTVTSAHRDITLFSATSPIAPSLSSQPASPFLGKSTTRLVLDTPFPLERGRTVSTSRIAHRLLEEQDRFYAAAGALLGLGPSAPSVPSPILASLRTLVIDSEILAHHLKHSTPPLHFPVSPAPSELILSTFLPTSEGSSELLAPLSAHLTHLIVALPPAKWSPPSTTLSSLGGVPSLTHVAFVRRANANEDNDMEFIRDVERVLSERRGTLECVVLVVMPDTRFSSSTTRKGSGAKRKLDSATQALEEYLHSTFIWTKLSALARSACPDIVYRRGAPAVCVVPGRGDAWERSMRNSQGSGVRFTNNVYLDIPESGGQACRKRLVELGEGV</sequence>
<dbReference type="EMBL" id="SGPK01000408">
    <property type="protein sequence ID" value="THH03825.1"/>
    <property type="molecule type" value="Genomic_DNA"/>
</dbReference>
<name>A0A4S4KYC8_9AGAM</name>
<dbReference type="Proteomes" id="UP000308199">
    <property type="component" value="Unassembled WGS sequence"/>
</dbReference>
<evidence type="ECO:0000313" key="2">
    <source>
        <dbReference type="EMBL" id="THH03825.1"/>
    </source>
</evidence>
<keyword evidence="3" id="KW-1185">Reference proteome</keyword>
<evidence type="ECO:0000313" key="3">
    <source>
        <dbReference type="Proteomes" id="UP000308199"/>
    </source>
</evidence>
<evidence type="ECO:0008006" key="4">
    <source>
        <dbReference type="Google" id="ProtNLM"/>
    </source>
</evidence>
<reference evidence="2 3" key="1">
    <citation type="submission" date="2019-02" db="EMBL/GenBank/DDBJ databases">
        <title>Genome sequencing of the rare red list fungi Phellinidium pouzarii.</title>
        <authorList>
            <person name="Buettner E."/>
            <person name="Kellner H."/>
        </authorList>
    </citation>
    <scope>NUCLEOTIDE SEQUENCE [LARGE SCALE GENOMIC DNA]</scope>
    <source>
        <strain evidence="2 3">DSM 108285</strain>
    </source>
</reference>
<accession>A0A4S4KYC8</accession>
<organism evidence="2 3">
    <name type="scientific">Phellinidium pouzarii</name>
    <dbReference type="NCBI Taxonomy" id="167371"/>
    <lineage>
        <taxon>Eukaryota</taxon>
        <taxon>Fungi</taxon>
        <taxon>Dikarya</taxon>
        <taxon>Basidiomycota</taxon>
        <taxon>Agaricomycotina</taxon>
        <taxon>Agaricomycetes</taxon>
        <taxon>Hymenochaetales</taxon>
        <taxon>Hymenochaetaceae</taxon>
        <taxon>Phellinidium</taxon>
    </lineage>
</organism>
<feature type="region of interest" description="Disordered" evidence="1">
    <location>
        <begin position="56"/>
        <end position="79"/>
    </location>
</feature>
<gene>
    <name evidence="2" type="ORF">EW145_g5981</name>
</gene>